<dbReference type="GO" id="GO:0043565">
    <property type="term" value="F:sequence-specific DNA binding"/>
    <property type="evidence" value="ECO:0007669"/>
    <property type="project" value="InterPro"/>
</dbReference>
<sequence length="360" mass="42008">MFEQIKLLTEFTEYPFALFQEQVCIFESKIKASDVLNAFSKKFWNYSETDTLSITYFRGLIFLSTKFIINKSNFMLIMIMSEKNSCNWTNLDWTLLFKKIQAYIAILSDTKQLTIKKRHFEIPATQDSEEEKIFTEQTFQTTFTDHYQFEKHLMDALKTSDSLILNKMVHNLSKINQTPLSNNKLLEKKYRFVSLITLVSRAAIQYGCSPTHAYRLSDSLIRQLDFIQATPEYHSLIKQMLNEFSLLIKTNTASSTSYIVKSAIEYIHQNLYDDLSNSTIAEKIGVHPVYLSSTFKKNTGNSLRHFITKTRVKEAKYLLVNTDLALKEISGSLHFSNQSYFCKLFKAETTYTPKEYRILF</sequence>
<dbReference type="Gene3D" id="1.10.10.60">
    <property type="entry name" value="Homeodomain-like"/>
    <property type="match status" value="2"/>
</dbReference>
<dbReference type="SUPFAM" id="SSF46689">
    <property type="entry name" value="Homeodomain-like"/>
    <property type="match status" value="2"/>
</dbReference>
<proteinExistence type="predicted"/>
<evidence type="ECO:0000256" key="2">
    <source>
        <dbReference type="ARBA" id="ARBA00023125"/>
    </source>
</evidence>
<keyword evidence="1" id="KW-0805">Transcription regulation</keyword>
<feature type="domain" description="HTH araC/xylS-type" evidence="4">
    <location>
        <begin position="261"/>
        <end position="359"/>
    </location>
</feature>
<keyword evidence="3" id="KW-0804">Transcription</keyword>
<comment type="caution">
    <text evidence="5">The sequence shown here is derived from an EMBL/GenBank/DDBJ whole genome shotgun (WGS) entry which is preliminary data.</text>
</comment>
<dbReference type="PROSITE" id="PS01124">
    <property type="entry name" value="HTH_ARAC_FAMILY_2"/>
    <property type="match status" value="1"/>
</dbReference>
<dbReference type="AlphaFoldDB" id="A0A430AHH8"/>
<keyword evidence="2" id="KW-0238">DNA-binding</keyword>
<dbReference type="OrthoDB" id="247151at2"/>
<accession>A0A430AHH8</accession>
<evidence type="ECO:0000313" key="6">
    <source>
        <dbReference type="Proteomes" id="UP000288669"/>
    </source>
</evidence>
<dbReference type="SMART" id="SM00342">
    <property type="entry name" value="HTH_ARAC"/>
    <property type="match status" value="1"/>
</dbReference>
<dbReference type="PANTHER" id="PTHR43280:SF28">
    <property type="entry name" value="HTH-TYPE TRANSCRIPTIONAL ACTIVATOR RHAS"/>
    <property type="match status" value="1"/>
</dbReference>
<dbReference type="PANTHER" id="PTHR43280">
    <property type="entry name" value="ARAC-FAMILY TRANSCRIPTIONAL REGULATOR"/>
    <property type="match status" value="1"/>
</dbReference>
<protein>
    <recommendedName>
        <fullName evidence="4">HTH araC/xylS-type domain-containing protein</fullName>
    </recommendedName>
</protein>
<evidence type="ECO:0000259" key="4">
    <source>
        <dbReference type="PROSITE" id="PS01124"/>
    </source>
</evidence>
<evidence type="ECO:0000256" key="3">
    <source>
        <dbReference type="ARBA" id="ARBA00023163"/>
    </source>
</evidence>
<dbReference type="InterPro" id="IPR009057">
    <property type="entry name" value="Homeodomain-like_sf"/>
</dbReference>
<dbReference type="Pfam" id="PF12833">
    <property type="entry name" value="HTH_18"/>
    <property type="match status" value="1"/>
</dbReference>
<dbReference type="Proteomes" id="UP000288669">
    <property type="component" value="Unassembled WGS sequence"/>
</dbReference>
<dbReference type="RefSeq" id="WP_126825360.1">
    <property type="nucleotide sequence ID" value="NZ_JBHLWU010000002.1"/>
</dbReference>
<dbReference type="InterPro" id="IPR018060">
    <property type="entry name" value="HTH_AraC"/>
</dbReference>
<gene>
    <name evidence="5" type="ORF">CBF30_08855</name>
</gene>
<organism evidence="5 6">
    <name type="scientific">Vagococcus entomophilus</name>
    <dbReference type="NCBI Taxonomy" id="1160095"/>
    <lineage>
        <taxon>Bacteria</taxon>
        <taxon>Bacillati</taxon>
        <taxon>Bacillota</taxon>
        <taxon>Bacilli</taxon>
        <taxon>Lactobacillales</taxon>
        <taxon>Enterococcaceae</taxon>
        <taxon>Vagococcus</taxon>
    </lineage>
</organism>
<keyword evidence="6" id="KW-1185">Reference proteome</keyword>
<dbReference type="GO" id="GO:0003700">
    <property type="term" value="F:DNA-binding transcription factor activity"/>
    <property type="evidence" value="ECO:0007669"/>
    <property type="project" value="InterPro"/>
</dbReference>
<name>A0A430AHH8_9ENTE</name>
<dbReference type="EMBL" id="NGJZ01000002">
    <property type="protein sequence ID" value="RSU07348.1"/>
    <property type="molecule type" value="Genomic_DNA"/>
</dbReference>
<evidence type="ECO:0000256" key="1">
    <source>
        <dbReference type="ARBA" id="ARBA00023015"/>
    </source>
</evidence>
<evidence type="ECO:0000313" key="5">
    <source>
        <dbReference type="EMBL" id="RSU07348.1"/>
    </source>
</evidence>
<reference evidence="5 6" key="1">
    <citation type="submission" date="2017-05" db="EMBL/GenBank/DDBJ databases">
        <title>Vagococcus spp. assemblies.</title>
        <authorList>
            <person name="Gulvik C.A."/>
        </authorList>
    </citation>
    <scope>NUCLEOTIDE SEQUENCE [LARGE SCALE GENOMIC DNA]</scope>
    <source>
        <strain evidence="5 6">DSM 24756</strain>
    </source>
</reference>